<sequence>MSVIESQTYRRYSLSLNDLDHILSKQPSTRPHSPHPSSSDLSFDSSWIPAQPLVPVQPPPVRVKTPPGLPSFGSKQATQLRLQQQSSSRTGSRIRSWLSSHDESDERTAVIGSTGAMTSTQTSPITSPPSLHPSVPNGTTDSRELLRRTLAAIGMSRMLDPDPVDRTSSSPLQNVAEVQASSSNSKLNLPPWVYMSNISGPLARADDGTYMRGSFGPRSSGHGIGARGVNSLPLARVAKRAAAPAPTPATLESLRRTDATTGQRSVAAIGPAEEVRPESEEKRRTCAFEEPSMLYPDF</sequence>
<dbReference type="AlphaFoldDB" id="A0AA38XIT3"/>
<feature type="region of interest" description="Disordered" evidence="1">
    <location>
        <begin position="24"/>
        <end position="141"/>
    </location>
</feature>
<accession>A0AA38XIT3</accession>
<evidence type="ECO:0000313" key="2">
    <source>
        <dbReference type="EMBL" id="KAJ9613893.1"/>
    </source>
</evidence>
<name>A0AA38XIT3_9EURO</name>
<gene>
    <name evidence="2" type="ORF">H2200_002029</name>
</gene>
<dbReference type="EMBL" id="JAPDRK010000003">
    <property type="protein sequence ID" value="KAJ9613893.1"/>
    <property type="molecule type" value="Genomic_DNA"/>
</dbReference>
<reference evidence="2" key="1">
    <citation type="submission" date="2022-10" db="EMBL/GenBank/DDBJ databases">
        <title>Culturing micro-colonial fungi from biological soil crusts in the Mojave desert and describing Neophaeococcomyces mojavensis, and introducing the new genera and species Taxawa tesnikishii.</title>
        <authorList>
            <person name="Kurbessoian T."/>
            <person name="Stajich J.E."/>
        </authorList>
    </citation>
    <scope>NUCLEOTIDE SEQUENCE</scope>
    <source>
        <strain evidence="2">TK_41</strain>
    </source>
</reference>
<feature type="region of interest" description="Disordered" evidence="1">
    <location>
        <begin position="245"/>
        <end position="284"/>
    </location>
</feature>
<organism evidence="2 3">
    <name type="scientific">Cladophialophora chaetospira</name>
    <dbReference type="NCBI Taxonomy" id="386627"/>
    <lineage>
        <taxon>Eukaryota</taxon>
        <taxon>Fungi</taxon>
        <taxon>Dikarya</taxon>
        <taxon>Ascomycota</taxon>
        <taxon>Pezizomycotina</taxon>
        <taxon>Eurotiomycetes</taxon>
        <taxon>Chaetothyriomycetidae</taxon>
        <taxon>Chaetothyriales</taxon>
        <taxon>Herpotrichiellaceae</taxon>
        <taxon>Cladophialophora</taxon>
    </lineage>
</organism>
<dbReference type="Proteomes" id="UP001172673">
    <property type="component" value="Unassembled WGS sequence"/>
</dbReference>
<evidence type="ECO:0000256" key="1">
    <source>
        <dbReference type="SAM" id="MobiDB-lite"/>
    </source>
</evidence>
<keyword evidence="3" id="KW-1185">Reference proteome</keyword>
<feature type="compositionally biased region" description="Basic and acidic residues" evidence="1">
    <location>
        <begin position="273"/>
        <end position="284"/>
    </location>
</feature>
<evidence type="ECO:0000313" key="3">
    <source>
        <dbReference type="Proteomes" id="UP001172673"/>
    </source>
</evidence>
<proteinExistence type="predicted"/>
<protein>
    <submittedName>
        <fullName evidence="2">Uncharacterized protein</fullName>
    </submittedName>
</protein>
<feature type="compositionally biased region" description="Low complexity" evidence="1">
    <location>
        <begin position="27"/>
        <end position="54"/>
    </location>
</feature>
<comment type="caution">
    <text evidence="2">The sequence shown here is derived from an EMBL/GenBank/DDBJ whole genome shotgun (WGS) entry which is preliminary data.</text>
</comment>
<feature type="compositionally biased region" description="Low complexity" evidence="1">
    <location>
        <begin position="76"/>
        <end position="96"/>
    </location>
</feature>